<sequence>MKIFTECDRIDSETEPSGTLPFLLVNSGLVNSCSVIGGRSRELRRVQR</sequence>
<proteinExistence type="predicted"/>
<evidence type="ECO:0000313" key="1">
    <source>
        <dbReference type="EMBL" id="MBD2560166.1"/>
    </source>
</evidence>
<comment type="caution">
    <text evidence="1">The sequence shown here is derived from an EMBL/GenBank/DDBJ whole genome shotgun (WGS) entry which is preliminary data.</text>
</comment>
<keyword evidence="2" id="KW-1185">Reference proteome</keyword>
<dbReference type="EMBL" id="JACJTE010000004">
    <property type="protein sequence ID" value="MBD2560166.1"/>
    <property type="molecule type" value="Genomic_DNA"/>
</dbReference>
<protein>
    <submittedName>
        <fullName evidence="1">Uncharacterized protein</fullName>
    </submittedName>
</protein>
<organism evidence="1 2">
    <name type="scientific">Nostoc linckia FACHB-391</name>
    <dbReference type="NCBI Taxonomy" id="2692906"/>
    <lineage>
        <taxon>Bacteria</taxon>
        <taxon>Bacillati</taxon>
        <taxon>Cyanobacteriota</taxon>
        <taxon>Cyanophyceae</taxon>
        <taxon>Nostocales</taxon>
        <taxon>Nostocaceae</taxon>
        <taxon>Nostoc</taxon>
    </lineage>
</organism>
<dbReference type="Proteomes" id="UP000604661">
    <property type="component" value="Unassembled WGS sequence"/>
</dbReference>
<reference evidence="1 2" key="1">
    <citation type="journal article" date="2020" name="ISME J.">
        <title>Comparative genomics reveals insights into cyanobacterial evolution and habitat adaptation.</title>
        <authorList>
            <person name="Chen M.Y."/>
            <person name="Teng W.K."/>
            <person name="Zhao L."/>
            <person name="Hu C.X."/>
            <person name="Zhou Y.K."/>
            <person name="Han B.P."/>
            <person name="Song L.R."/>
            <person name="Shu W.S."/>
        </authorList>
    </citation>
    <scope>NUCLEOTIDE SEQUENCE [LARGE SCALE GENOMIC DNA]</scope>
    <source>
        <strain evidence="1 2">FACHB-391</strain>
    </source>
</reference>
<evidence type="ECO:0000313" key="2">
    <source>
        <dbReference type="Proteomes" id="UP000604661"/>
    </source>
</evidence>
<gene>
    <name evidence="1" type="ORF">H6G95_05925</name>
</gene>
<accession>A0ABR8ES08</accession>
<name>A0ABR8ES08_NOSLI</name>